<evidence type="ECO:0000313" key="3">
    <source>
        <dbReference type="Proteomes" id="UP000594468"/>
    </source>
</evidence>
<dbReference type="GO" id="GO:0016491">
    <property type="term" value="F:oxidoreductase activity"/>
    <property type="evidence" value="ECO:0007669"/>
    <property type="project" value="InterPro"/>
</dbReference>
<sequence>MKVEIWSDIACPWCYIGRRRFESALDQFEHDNEVEVVWRSFQLDPSAPQEPSDSLNDMLMKKMGVDRSRVEAMQAHVTQLAAQEGLEYHLDDAKLVNSMDAHRLIHLAAHHGLQGDMKERLQRAYFTEGLVVSDEETLVQLAVEVGLDAAEVREMLAGDAYAADVRADIRRAQMIGVNGVPFFVFDERYAISGAQPSDLFLETLERTWTDAHPIVSVIGADDDAGVCTDESCAI</sequence>
<dbReference type="CDD" id="cd03024">
    <property type="entry name" value="DsbA_FrnE"/>
    <property type="match status" value="1"/>
</dbReference>
<dbReference type="InterPro" id="IPR036249">
    <property type="entry name" value="Thioredoxin-like_sf"/>
</dbReference>
<evidence type="ECO:0000313" key="2">
    <source>
        <dbReference type="EMBL" id="QPC81866.1"/>
    </source>
</evidence>
<dbReference type="InterPro" id="IPR001853">
    <property type="entry name" value="DSBA-like_thioredoxin_dom"/>
</dbReference>
<dbReference type="Proteomes" id="UP000594468">
    <property type="component" value="Chromosome"/>
</dbReference>
<accession>A0A7S8E7N4</accession>
<dbReference type="Pfam" id="PF01323">
    <property type="entry name" value="DSBA"/>
    <property type="match status" value="1"/>
</dbReference>
<evidence type="ECO:0000259" key="1">
    <source>
        <dbReference type="Pfam" id="PF01323"/>
    </source>
</evidence>
<feature type="domain" description="DSBA-like thioredoxin" evidence="1">
    <location>
        <begin position="3"/>
        <end position="204"/>
    </location>
</feature>
<dbReference type="PANTHER" id="PTHR13887:SF41">
    <property type="entry name" value="THIOREDOXIN SUPERFAMILY PROTEIN"/>
    <property type="match status" value="1"/>
</dbReference>
<gene>
    <name evidence="2" type="ORF">G4Y79_19570</name>
</gene>
<dbReference type="Gene3D" id="3.40.30.10">
    <property type="entry name" value="Glutaredoxin"/>
    <property type="match status" value="1"/>
</dbReference>
<dbReference type="SUPFAM" id="SSF52833">
    <property type="entry name" value="Thioredoxin-like"/>
    <property type="match status" value="1"/>
</dbReference>
<keyword evidence="3" id="KW-1185">Reference proteome</keyword>
<name>A0A7S8E7N4_9CHLR</name>
<dbReference type="PANTHER" id="PTHR13887">
    <property type="entry name" value="GLUTATHIONE S-TRANSFERASE KAPPA"/>
    <property type="match status" value="1"/>
</dbReference>
<dbReference type="KEGG" id="pmet:G4Y79_19570"/>
<organism evidence="2 3">
    <name type="scientific">Phototrophicus methaneseepsis</name>
    <dbReference type="NCBI Taxonomy" id="2710758"/>
    <lineage>
        <taxon>Bacteria</taxon>
        <taxon>Bacillati</taxon>
        <taxon>Chloroflexota</taxon>
        <taxon>Candidatus Thermofontia</taxon>
        <taxon>Phototrophicales</taxon>
        <taxon>Phototrophicaceae</taxon>
        <taxon>Phototrophicus</taxon>
    </lineage>
</organism>
<protein>
    <submittedName>
        <fullName evidence="2">DsbA family oxidoreductase</fullName>
    </submittedName>
</protein>
<proteinExistence type="predicted"/>
<dbReference type="AlphaFoldDB" id="A0A7S8E7N4"/>
<reference evidence="2 3" key="1">
    <citation type="submission" date="2020-02" db="EMBL/GenBank/DDBJ databases">
        <authorList>
            <person name="Zheng R.K."/>
            <person name="Sun C.M."/>
        </authorList>
    </citation>
    <scope>NUCLEOTIDE SEQUENCE [LARGE SCALE GENOMIC DNA]</scope>
    <source>
        <strain evidence="3">rifampicinis</strain>
    </source>
</reference>
<dbReference type="EMBL" id="CP062983">
    <property type="protein sequence ID" value="QPC81866.1"/>
    <property type="molecule type" value="Genomic_DNA"/>
</dbReference>
<dbReference type="RefSeq" id="WP_195169937.1">
    <property type="nucleotide sequence ID" value="NZ_CP062983.1"/>
</dbReference>